<dbReference type="EMBL" id="JANHOG010000402">
    <property type="protein sequence ID" value="KAJ3554730.1"/>
    <property type="molecule type" value="Genomic_DNA"/>
</dbReference>
<accession>A0ACC1T6W5</accession>
<evidence type="ECO:0000313" key="2">
    <source>
        <dbReference type="Proteomes" id="UP001148662"/>
    </source>
</evidence>
<evidence type="ECO:0000313" key="1">
    <source>
        <dbReference type="EMBL" id="KAJ3554730.1"/>
    </source>
</evidence>
<name>A0ACC1T6W5_9APHY</name>
<protein>
    <submittedName>
        <fullName evidence="1">Uncharacterized protein</fullName>
    </submittedName>
</protein>
<dbReference type="Proteomes" id="UP001148662">
    <property type="component" value="Unassembled WGS sequence"/>
</dbReference>
<gene>
    <name evidence="1" type="ORF">NM688_g2954</name>
</gene>
<reference evidence="1" key="1">
    <citation type="submission" date="2022-07" db="EMBL/GenBank/DDBJ databases">
        <title>Genome Sequence of Phlebia brevispora.</title>
        <authorList>
            <person name="Buettner E."/>
        </authorList>
    </citation>
    <scope>NUCLEOTIDE SEQUENCE</scope>
    <source>
        <strain evidence="1">MPL23</strain>
    </source>
</reference>
<sequence>MWLRPCMKVTSADTWDAPSLPCIPLCSVSPMVAQPPKSSPDVPHRRSRDTSFRISDNWAEDAKQYSTIVPLAASLTNPPVSSGLPPRNTPYSFPVQPIGLEYLPPRRFLDCPLRHREPSAEISDATPIIRRLSVWSKCGSRRCIGCGDLEFSAVQPSPAQLPRNMGVSVRPGPNRTSVPAIRSGRLFYTVHLALGLAGFAEGGGVSRPERRDTSLDSAATSRLSEAHSEDIDKC</sequence>
<organism evidence="1 2">
    <name type="scientific">Phlebia brevispora</name>
    <dbReference type="NCBI Taxonomy" id="194682"/>
    <lineage>
        <taxon>Eukaryota</taxon>
        <taxon>Fungi</taxon>
        <taxon>Dikarya</taxon>
        <taxon>Basidiomycota</taxon>
        <taxon>Agaricomycotina</taxon>
        <taxon>Agaricomycetes</taxon>
        <taxon>Polyporales</taxon>
        <taxon>Meruliaceae</taxon>
        <taxon>Phlebia</taxon>
    </lineage>
</organism>
<keyword evidence="2" id="KW-1185">Reference proteome</keyword>
<comment type="caution">
    <text evidence="1">The sequence shown here is derived from an EMBL/GenBank/DDBJ whole genome shotgun (WGS) entry which is preliminary data.</text>
</comment>
<proteinExistence type="predicted"/>